<dbReference type="GO" id="GO:0006508">
    <property type="term" value="P:proteolysis"/>
    <property type="evidence" value="ECO:0007669"/>
    <property type="project" value="UniProtKB-KW"/>
</dbReference>
<proteinExistence type="predicted"/>
<dbReference type="GO" id="GO:0008641">
    <property type="term" value="F:ubiquitin-like modifier activating enzyme activity"/>
    <property type="evidence" value="ECO:0007669"/>
    <property type="project" value="InterPro"/>
</dbReference>
<evidence type="ECO:0000259" key="7">
    <source>
        <dbReference type="Pfam" id="PF14464"/>
    </source>
</evidence>
<dbReference type="InterPro" id="IPR000594">
    <property type="entry name" value="ThiF_NAD_FAD-bd"/>
</dbReference>
<dbReference type="GO" id="GO:0016779">
    <property type="term" value="F:nucleotidyltransferase activity"/>
    <property type="evidence" value="ECO:0007669"/>
    <property type="project" value="TreeGrafter"/>
</dbReference>
<dbReference type="PANTHER" id="PTHR10953">
    <property type="entry name" value="UBIQUITIN-ACTIVATING ENZYME E1"/>
    <property type="match status" value="1"/>
</dbReference>
<reference evidence="8" key="1">
    <citation type="journal article" date="2020" name="Int. J. Syst. Evol. Microbiol.">
        <title>Aquipluma nitroreducens gen. nov. sp. nov., a novel facultatively anaerobic bacterium isolated from a freshwater lake.</title>
        <authorList>
            <person name="Watanabe M."/>
            <person name="Kojima H."/>
            <person name="Fukui M."/>
        </authorList>
    </citation>
    <scope>NUCLEOTIDE SEQUENCE</scope>
    <source>
        <strain evidence="8">MeG22</strain>
    </source>
</reference>
<gene>
    <name evidence="8" type="ORF">AQPE_2004</name>
</gene>
<feature type="domain" description="JAB" evidence="7">
    <location>
        <begin position="658"/>
        <end position="761"/>
    </location>
</feature>
<dbReference type="GO" id="GO:0032446">
    <property type="term" value="P:protein modification by small protein conjugation"/>
    <property type="evidence" value="ECO:0007669"/>
    <property type="project" value="TreeGrafter"/>
</dbReference>
<evidence type="ECO:0000313" key="8">
    <source>
        <dbReference type="EMBL" id="BBE17845.1"/>
    </source>
</evidence>
<feature type="domain" description="THIF-type NAD/FAD binding fold" evidence="6">
    <location>
        <begin position="385"/>
        <end position="542"/>
    </location>
</feature>
<dbReference type="Pfam" id="PF14464">
    <property type="entry name" value="Prok-JAB"/>
    <property type="match status" value="1"/>
</dbReference>
<keyword evidence="4" id="KW-0862">Zinc</keyword>
<evidence type="ECO:0000256" key="4">
    <source>
        <dbReference type="ARBA" id="ARBA00022833"/>
    </source>
</evidence>
<name>A0A5K7S8N2_9BACT</name>
<dbReference type="GO" id="GO:0005737">
    <property type="term" value="C:cytoplasm"/>
    <property type="evidence" value="ECO:0007669"/>
    <property type="project" value="TreeGrafter"/>
</dbReference>
<dbReference type="InterPro" id="IPR028090">
    <property type="entry name" value="JAB_dom_prok"/>
</dbReference>
<keyword evidence="1" id="KW-0645">Protease</keyword>
<evidence type="ECO:0008006" key="10">
    <source>
        <dbReference type="Google" id="ProtNLM"/>
    </source>
</evidence>
<keyword evidence="9" id="KW-1185">Reference proteome</keyword>
<keyword evidence="3" id="KW-0378">Hydrolase</keyword>
<evidence type="ECO:0000256" key="3">
    <source>
        <dbReference type="ARBA" id="ARBA00022801"/>
    </source>
</evidence>
<dbReference type="InterPro" id="IPR035985">
    <property type="entry name" value="Ubiquitin-activating_enz"/>
</dbReference>
<dbReference type="Proteomes" id="UP001193389">
    <property type="component" value="Chromosome"/>
</dbReference>
<dbReference type="SUPFAM" id="SSF102712">
    <property type="entry name" value="JAB1/MPN domain"/>
    <property type="match status" value="1"/>
</dbReference>
<dbReference type="SUPFAM" id="SSF69572">
    <property type="entry name" value="Activating enzymes of the ubiquitin-like proteins"/>
    <property type="match status" value="1"/>
</dbReference>
<dbReference type="Pfam" id="PF00899">
    <property type="entry name" value="ThiF"/>
    <property type="match status" value="1"/>
</dbReference>
<dbReference type="KEGG" id="anf:AQPE_2004"/>
<dbReference type="Gene3D" id="3.40.140.10">
    <property type="entry name" value="Cytidine Deaminase, domain 2"/>
    <property type="match status" value="1"/>
</dbReference>
<dbReference type="GO" id="GO:0008237">
    <property type="term" value="F:metallopeptidase activity"/>
    <property type="evidence" value="ECO:0007669"/>
    <property type="project" value="UniProtKB-KW"/>
</dbReference>
<sequence>MIHWFKKHPEFLRQESTALSNDLNYREIHQFRDQLFISHGNILVRLNEIHRFPILIVYSDATPYRLPLIFPLKHNLHKEEIEQLASLSLYKVQETIKPLILYYYHLRHQNSSGELCTLEQDSLDNGSSFFGITTILQRVRDWCAGHITNNYPTDSEEVDFYSHFNFINNEIKLIYPEHFLNDKFLEGDCYATLYNFVPGGRYFKNDKYLYLGSFLDGIGKSGLFEQVHINLDRHLIDPKLKTSLDLYNHSEIVNDLITKKLLLKAHWFQIENEPKPFQLVNDLIKIVGNGSYDNGISRITERCQSSFKQIPDLFLLGLRFPNRKGINEFQLFKILKSDTSPPYIIKFSPKERMQNILGQFEKIEAIECEKITETTFHQRNSKIADYDILKKVSVNVFGVGAIGSEIADCMSKAGTGLLTLFDNQTIKAHNAVRHLAGLNHIGEPKVGVVAEILSNHNPFITIETRPLNLYDLDISQDLYDDSITVSSLADDSLEGFINQQLVIANKIAFYVRALRGGKAARIFRVVPGKDACFHCLSLYRKEDKEFIEISEDPSYPTLMNECNNPIRPASAADLKFIASFTSRLLLEYLQAFESDQNHWIWSSEVLPNTPIQTPYQFYSQHISPHPDCYYCHHDNLINISITAENLAYMQGLISQNPRMETGGVMAGYTDEKGNILITDVSGPGPKASHAATKFEKDVEYCQAFLDELYIQSQQRKVYVGEWHSHPSSNNNPSGQDIRSLSEIAIQKDYLTDTPIMIIFSNEGIPSCTIHPAGKRYYFTKIEMK</sequence>
<evidence type="ECO:0000313" key="9">
    <source>
        <dbReference type="Proteomes" id="UP001193389"/>
    </source>
</evidence>
<organism evidence="8 9">
    <name type="scientific">Aquipluma nitroreducens</name>
    <dbReference type="NCBI Taxonomy" id="2010828"/>
    <lineage>
        <taxon>Bacteria</taxon>
        <taxon>Pseudomonadati</taxon>
        <taxon>Bacteroidota</taxon>
        <taxon>Bacteroidia</taxon>
        <taxon>Marinilabiliales</taxon>
        <taxon>Prolixibacteraceae</taxon>
        <taxon>Aquipluma</taxon>
    </lineage>
</organism>
<dbReference type="EMBL" id="AP018694">
    <property type="protein sequence ID" value="BBE17845.1"/>
    <property type="molecule type" value="Genomic_DNA"/>
</dbReference>
<keyword evidence="5" id="KW-0482">Metalloprotease</keyword>
<dbReference type="PANTHER" id="PTHR10953:SF102">
    <property type="entry name" value="ADENYLYLTRANSFERASE AND SULFURTRANSFERASE MOCS3"/>
    <property type="match status" value="1"/>
</dbReference>
<accession>A0A5K7S8N2</accession>
<protein>
    <recommendedName>
        <fullName evidence="10">Sulfur carrier protein adenylyltransferase ThiF</fullName>
    </recommendedName>
</protein>
<keyword evidence="2" id="KW-0479">Metal-binding</keyword>
<evidence type="ECO:0000259" key="6">
    <source>
        <dbReference type="Pfam" id="PF00899"/>
    </source>
</evidence>
<evidence type="ECO:0000256" key="5">
    <source>
        <dbReference type="ARBA" id="ARBA00023049"/>
    </source>
</evidence>
<dbReference type="AlphaFoldDB" id="A0A5K7S8N2"/>
<dbReference type="GO" id="GO:0046872">
    <property type="term" value="F:metal ion binding"/>
    <property type="evidence" value="ECO:0007669"/>
    <property type="project" value="UniProtKB-KW"/>
</dbReference>
<evidence type="ECO:0000256" key="1">
    <source>
        <dbReference type="ARBA" id="ARBA00022670"/>
    </source>
</evidence>
<dbReference type="RefSeq" id="WP_318350808.1">
    <property type="nucleotide sequence ID" value="NZ_AP018694.1"/>
</dbReference>
<dbReference type="InterPro" id="IPR045886">
    <property type="entry name" value="ThiF/MoeB/HesA"/>
</dbReference>
<evidence type="ECO:0000256" key="2">
    <source>
        <dbReference type="ARBA" id="ARBA00022723"/>
    </source>
</evidence>
<dbReference type="Gene3D" id="3.40.50.720">
    <property type="entry name" value="NAD(P)-binding Rossmann-like Domain"/>
    <property type="match status" value="1"/>
</dbReference>
<dbReference type="GO" id="GO:0004792">
    <property type="term" value="F:thiosulfate-cyanide sulfurtransferase activity"/>
    <property type="evidence" value="ECO:0007669"/>
    <property type="project" value="TreeGrafter"/>
</dbReference>